<evidence type="ECO:0000313" key="1">
    <source>
        <dbReference type="EMBL" id="CAE0805844.1"/>
    </source>
</evidence>
<dbReference type="EMBL" id="HBJA01048114">
    <property type="protein sequence ID" value="CAE0805845.1"/>
    <property type="molecule type" value="Transcribed_RNA"/>
</dbReference>
<dbReference type="EMBL" id="HBJA01048113">
    <property type="protein sequence ID" value="CAE0805844.1"/>
    <property type="molecule type" value="Transcribed_RNA"/>
</dbReference>
<dbReference type="EMBL" id="HBJA01048115">
    <property type="protein sequence ID" value="CAE0805846.1"/>
    <property type="molecule type" value="Transcribed_RNA"/>
</dbReference>
<accession>A0A6T1YAI2</accession>
<reference evidence="3" key="1">
    <citation type="submission" date="2021-01" db="EMBL/GenBank/DDBJ databases">
        <authorList>
            <person name="Corre E."/>
            <person name="Pelletier E."/>
            <person name="Niang G."/>
            <person name="Scheremetjew M."/>
            <person name="Finn R."/>
            <person name="Kale V."/>
            <person name="Holt S."/>
            <person name="Cochrane G."/>
            <person name="Meng A."/>
            <person name="Brown T."/>
            <person name="Cohen L."/>
        </authorList>
    </citation>
    <scope>NUCLEOTIDE SEQUENCE</scope>
    <source>
        <strain evidence="3">CCMP1594</strain>
    </source>
</reference>
<evidence type="ECO:0000313" key="3">
    <source>
        <dbReference type="EMBL" id="CAE0805846.1"/>
    </source>
</evidence>
<evidence type="ECO:0000313" key="2">
    <source>
        <dbReference type="EMBL" id="CAE0805845.1"/>
    </source>
</evidence>
<sequence>MFFSMQSQAWFMEQCEMHLGVIAFTLSASASQQFLTTRCQMCVPLLGFFPHMHIPPHMCRHTDIIHMSVFVMQYVQQQVATSCCRSDHFFLELPGARLANPMQAVCGISIGLWCPDAQLSCWLRVALGMAWFVSWCL</sequence>
<protein>
    <submittedName>
        <fullName evidence="3">Uncharacterized protein</fullName>
    </submittedName>
</protein>
<name>A0A6T1YAI2_9EUGL</name>
<gene>
    <name evidence="1" type="ORF">EGYM00163_LOCUS16970</name>
    <name evidence="2" type="ORF">EGYM00163_LOCUS16971</name>
    <name evidence="3" type="ORF">EGYM00163_LOCUS16972</name>
</gene>
<dbReference type="AlphaFoldDB" id="A0A6T1YAI2"/>
<proteinExistence type="predicted"/>
<organism evidence="3">
    <name type="scientific">Eutreptiella gymnastica</name>
    <dbReference type="NCBI Taxonomy" id="73025"/>
    <lineage>
        <taxon>Eukaryota</taxon>
        <taxon>Discoba</taxon>
        <taxon>Euglenozoa</taxon>
        <taxon>Euglenida</taxon>
        <taxon>Spirocuta</taxon>
        <taxon>Euglenophyceae</taxon>
        <taxon>Eutreptiales</taxon>
        <taxon>Eutreptiaceae</taxon>
        <taxon>Eutreptiella</taxon>
    </lineage>
</organism>